<organism evidence="1 2">
    <name type="scientific">Pyropia yezoensis</name>
    <name type="common">Susabi-nori</name>
    <name type="synonym">Porphyra yezoensis</name>
    <dbReference type="NCBI Taxonomy" id="2788"/>
    <lineage>
        <taxon>Eukaryota</taxon>
        <taxon>Rhodophyta</taxon>
        <taxon>Bangiophyceae</taxon>
        <taxon>Bangiales</taxon>
        <taxon>Bangiaceae</taxon>
        <taxon>Pyropia</taxon>
    </lineage>
</organism>
<reference evidence="1" key="1">
    <citation type="submission" date="2019-11" db="EMBL/GenBank/DDBJ databases">
        <title>Nori genome reveals adaptations in red seaweeds to the harsh intertidal environment.</title>
        <authorList>
            <person name="Wang D."/>
            <person name="Mao Y."/>
        </authorList>
    </citation>
    <scope>NUCLEOTIDE SEQUENCE</scope>
    <source>
        <tissue evidence="1">Gametophyte</tissue>
    </source>
</reference>
<evidence type="ECO:0000313" key="2">
    <source>
        <dbReference type="Proteomes" id="UP000798662"/>
    </source>
</evidence>
<dbReference type="EMBL" id="CM020619">
    <property type="protein sequence ID" value="KAK1866786.1"/>
    <property type="molecule type" value="Genomic_DNA"/>
</dbReference>
<protein>
    <submittedName>
        <fullName evidence="1">Uncharacterized protein</fullName>
    </submittedName>
</protein>
<proteinExistence type="predicted"/>
<accession>A0ACC3C9W8</accession>
<keyword evidence="2" id="KW-1185">Reference proteome</keyword>
<name>A0ACC3C9W8_PYRYE</name>
<evidence type="ECO:0000313" key="1">
    <source>
        <dbReference type="EMBL" id="KAK1866786.1"/>
    </source>
</evidence>
<sequence>MAPSALFVSPSLPLTRRRAPPPRLTRAPSAGGRCAPPPAAATRMTAATPGGSTPPATRLEDRDVPEGHSGLHSFLYSGGDEEHAPTTADAAAATAEAIRFSSDGTRRLPVPVFLAGLSPNDRVAGVYAVYAADSTLMFVGLSRNVEAALRAHLAVHGRSSVASMVVKTWAFPVRSEMAATVEEWLSAAAPAVPVGNSPEGAAGWAASARDVSAVVGRGAGEEEKKLKLRKAMADMSLVDEAEAADRAAAAAEAAGGGGGAAADARRANLASAVNEDDWSGEIDAQTAATLAPPAAAAAAPAAAPPVVSPFATPASASAGAPGSDVGASASAGAVTPMELTSANIDTVLDEVRPYLLSDGGNISVVSVDAATSAVVLRLEGACGSCASSTTTMKMGVERVLREAWPDLGDVTALTDAAGEAFGVAAVEAALDNVRGALRGLGGSVSCLSASANGQVVLLYEGPPKLAYGIELMLRDSVPGTVGVTFTDDDGDDA</sequence>
<gene>
    <name evidence="1" type="ORF">I4F81_009301</name>
</gene>
<comment type="caution">
    <text evidence="1">The sequence shown here is derived from an EMBL/GenBank/DDBJ whole genome shotgun (WGS) entry which is preliminary data.</text>
</comment>
<dbReference type="Proteomes" id="UP000798662">
    <property type="component" value="Chromosome 2"/>
</dbReference>